<dbReference type="EMBL" id="LHXN01000005">
    <property type="protein sequence ID" value="KXA93435.1"/>
    <property type="molecule type" value="Genomic_DNA"/>
</dbReference>
<accession>A0A133UGU0</accession>
<evidence type="ECO:0000313" key="3">
    <source>
        <dbReference type="Proteomes" id="UP000070373"/>
    </source>
</evidence>
<evidence type="ECO:0000313" key="2">
    <source>
        <dbReference type="EMBL" id="KXA93435.1"/>
    </source>
</evidence>
<sequence>MILNIQNIIQGQIIVYFFFLFLISIDILLTWINWKARVGEGRGKEMNPIWKWFDERDLYELGHLIPSLIVFSIGFVCVILNFRILLGLLVGALVVNLLNDYNSLLNIRYCETCNNFQECEEFNESNCVRNFEIIEDNSFRFLYWAIFLSGFVSASIYLIFNPLTAGTIFEAIGILILLIVPLLSIFFLIQKRDKFFLLEKSELRNQDSSSKKGVRRIPWEKIEKVAWPIIIIISFFIGSILLNSLVGGVFITIIIVLATLPLYLYFKGVSKEMLALYFSLISVGIGTIAIQTDRPLVGSPRVEEKTTKSQIKGELIWFENTFHLGIDSMPQVSYSKNSTIRFEFTNPFIVTSSYEITLPKNYDKFSIEWHNLSYPLVEENIAQVKPRSIFRPPRNSSLLYRCSVPKKELPVEREKQVSRVIENKYILLKVVLTGPQGLDIHPYWSYFDFTPVVENGFSGLMAIQSPYRNVLLPSFVKVSENISENENRKLRLPFGLNFESPNNRAVARLKIPLKGNIAEMEKELKMKFTISLMEE</sequence>
<keyword evidence="1" id="KW-0812">Transmembrane</keyword>
<name>A0A133UGU0_9EURY</name>
<feature type="transmembrane region" description="Helical" evidence="1">
    <location>
        <begin position="12"/>
        <end position="34"/>
    </location>
</feature>
<evidence type="ECO:0000256" key="1">
    <source>
        <dbReference type="SAM" id="Phobius"/>
    </source>
</evidence>
<reference evidence="2 3" key="1">
    <citation type="journal article" date="2016" name="Sci. Rep.">
        <title>Metabolic traits of an uncultured archaeal lineage -MSBL1- from brine pools of the Red Sea.</title>
        <authorList>
            <person name="Mwirichia R."/>
            <person name="Alam I."/>
            <person name="Rashid M."/>
            <person name="Vinu M."/>
            <person name="Ba-Alawi W."/>
            <person name="Anthony Kamau A."/>
            <person name="Kamanda Ngugi D."/>
            <person name="Goker M."/>
            <person name="Klenk H.P."/>
            <person name="Bajic V."/>
            <person name="Stingl U."/>
        </authorList>
    </citation>
    <scope>NUCLEOTIDE SEQUENCE [LARGE SCALE GENOMIC DNA]</scope>
    <source>
        <strain evidence="2">SCGC-AAA259E17</strain>
    </source>
</reference>
<comment type="caution">
    <text evidence="2">The sequence shown here is derived from an EMBL/GenBank/DDBJ whole genome shotgun (WGS) entry which is preliminary data.</text>
</comment>
<feature type="transmembrane region" description="Helical" evidence="1">
    <location>
        <begin position="166"/>
        <end position="189"/>
    </location>
</feature>
<dbReference type="AlphaFoldDB" id="A0A133UGU0"/>
<protein>
    <submittedName>
        <fullName evidence="2">Uncharacterized protein</fullName>
    </submittedName>
</protein>
<feature type="transmembrane region" description="Helical" evidence="1">
    <location>
        <begin position="273"/>
        <end position="290"/>
    </location>
</feature>
<proteinExistence type="predicted"/>
<organism evidence="2 3">
    <name type="scientific">candidate division MSBL1 archaeon SCGC-AAA259E17</name>
    <dbReference type="NCBI Taxonomy" id="1698263"/>
    <lineage>
        <taxon>Archaea</taxon>
        <taxon>Methanobacteriati</taxon>
        <taxon>Methanobacteriota</taxon>
        <taxon>candidate division MSBL1</taxon>
    </lineage>
</organism>
<keyword evidence="1" id="KW-1133">Transmembrane helix</keyword>
<dbReference type="Proteomes" id="UP000070373">
    <property type="component" value="Unassembled WGS sequence"/>
</dbReference>
<gene>
    <name evidence="2" type="ORF">AKJ64_00580</name>
</gene>
<feature type="transmembrane region" description="Helical" evidence="1">
    <location>
        <begin position="141"/>
        <end position="160"/>
    </location>
</feature>
<feature type="transmembrane region" description="Helical" evidence="1">
    <location>
        <begin position="68"/>
        <end position="98"/>
    </location>
</feature>
<keyword evidence="1" id="KW-0472">Membrane</keyword>
<keyword evidence="3" id="KW-1185">Reference proteome</keyword>
<feature type="transmembrane region" description="Helical" evidence="1">
    <location>
        <begin position="248"/>
        <end position="266"/>
    </location>
</feature>
<feature type="transmembrane region" description="Helical" evidence="1">
    <location>
        <begin position="225"/>
        <end position="242"/>
    </location>
</feature>